<dbReference type="EMBL" id="MNUE01000037">
    <property type="protein sequence ID" value="OJD32532.1"/>
    <property type="molecule type" value="Genomic_DNA"/>
</dbReference>
<keyword evidence="3" id="KW-1185">Reference proteome</keyword>
<protein>
    <submittedName>
        <fullName evidence="2">Uncharacterized protein</fullName>
    </submittedName>
</protein>
<organism evidence="2 3">
    <name type="scientific">Diplodia corticola</name>
    <dbReference type="NCBI Taxonomy" id="236234"/>
    <lineage>
        <taxon>Eukaryota</taxon>
        <taxon>Fungi</taxon>
        <taxon>Dikarya</taxon>
        <taxon>Ascomycota</taxon>
        <taxon>Pezizomycotina</taxon>
        <taxon>Dothideomycetes</taxon>
        <taxon>Dothideomycetes incertae sedis</taxon>
        <taxon>Botryosphaeriales</taxon>
        <taxon>Botryosphaeriaceae</taxon>
        <taxon>Diplodia</taxon>
    </lineage>
</organism>
<name>A0A1J9RXH4_9PEZI</name>
<comment type="caution">
    <text evidence="2">The sequence shown here is derived from an EMBL/GenBank/DDBJ whole genome shotgun (WGS) entry which is preliminary data.</text>
</comment>
<accession>A0A1J9RXH4</accession>
<reference evidence="2 3" key="1">
    <citation type="submission" date="2016-10" db="EMBL/GenBank/DDBJ databases">
        <title>Proteomics and genomics reveal pathogen-plant mechanisms compatible with a hemibiotrophic lifestyle of Diplodia corticola.</title>
        <authorList>
            <person name="Fernandes I."/>
            <person name="De Jonge R."/>
            <person name="Van De Peer Y."/>
            <person name="Devreese B."/>
            <person name="Alves A."/>
            <person name="Esteves A.C."/>
        </authorList>
    </citation>
    <scope>NUCLEOTIDE SEQUENCE [LARGE SCALE GENOMIC DNA]</scope>
    <source>
        <strain evidence="2 3">CBS 112549</strain>
    </source>
</reference>
<proteinExistence type="predicted"/>
<feature type="region of interest" description="Disordered" evidence="1">
    <location>
        <begin position="1"/>
        <end position="142"/>
    </location>
</feature>
<sequence>MSAHHLATFDNLSLHEVGRQASRSPHPDAASTQKRKRRASSSSSFSSSSGAPASKRPTLSQQTSTTPSNTPSQQPLAPPSTVGQKRKRDAAAENSDDNTPANKRPAPLLPYMQAALDADLQTEHPSPQPMPGSNQSYSGYRPPAGGMYEGFLAHLTNLARARQVGGGGDENGFRHT</sequence>
<gene>
    <name evidence="2" type="ORF">BKCO1_37000118</name>
</gene>
<dbReference type="Proteomes" id="UP000183809">
    <property type="component" value="Unassembled WGS sequence"/>
</dbReference>
<evidence type="ECO:0000313" key="3">
    <source>
        <dbReference type="Proteomes" id="UP000183809"/>
    </source>
</evidence>
<feature type="compositionally biased region" description="Low complexity" evidence="1">
    <location>
        <begin position="40"/>
        <end position="75"/>
    </location>
</feature>
<dbReference type="AlphaFoldDB" id="A0A1J9RXH4"/>
<dbReference type="GeneID" id="31015256"/>
<evidence type="ECO:0000256" key="1">
    <source>
        <dbReference type="SAM" id="MobiDB-lite"/>
    </source>
</evidence>
<dbReference type="RefSeq" id="XP_020128792.1">
    <property type="nucleotide sequence ID" value="XM_020274995.1"/>
</dbReference>
<evidence type="ECO:0000313" key="2">
    <source>
        <dbReference type="EMBL" id="OJD32532.1"/>
    </source>
</evidence>